<dbReference type="EMBL" id="SKBN01000218">
    <property type="protein sequence ID" value="TGJ80488.1"/>
    <property type="molecule type" value="Genomic_DNA"/>
</dbReference>
<evidence type="ECO:0000256" key="3">
    <source>
        <dbReference type="ARBA" id="ARBA00022517"/>
    </source>
</evidence>
<feature type="compositionally biased region" description="Basic residues" evidence="8">
    <location>
        <begin position="1"/>
        <end position="24"/>
    </location>
</feature>
<dbReference type="Pfam" id="PF01926">
    <property type="entry name" value="MMR_HSR1"/>
    <property type="match status" value="1"/>
</dbReference>
<dbReference type="GO" id="GO:0006364">
    <property type="term" value="P:rRNA processing"/>
    <property type="evidence" value="ECO:0007669"/>
    <property type="project" value="UniProtKB-ARBA"/>
</dbReference>
<dbReference type="GO" id="GO:0042273">
    <property type="term" value="P:ribosomal large subunit biogenesis"/>
    <property type="evidence" value="ECO:0007669"/>
    <property type="project" value="UniProtKB-ARBA"/>
</dbReference>
<comment type="caution">
    <text evidence="10">The sequence shown here is derived from an EMBL/GenBank/DDBJ whole genome shotgun (WGS) entry which is preliminary data.</text>
</comment>
<keyword evidence="4" id="KW-0547">Nucleotide-binding</keyword>
<evidence type="ECO:0000259" key="9">
    <source>
        <dbReference type="PROSITE" id="PS51721"/>
    </source>
</evidence>
<evidence type="ECO:0000256" key="7">
    <source>
        <dbReference type="ARBA" id="ARBA00023242"/>
    </source>
</evidence>
<dbReference type="FunFam" id="1.10.1580.10:FF:000006">
    <property type="entry name" value="Nuclear GTP-binding protein NUG1"/>
    <property type="match status" value="1"/>
</dbReference>
<gene>
    <name evidence="10" type="ORF">E0Z10_g8274</name>
</gene>
<evidence type="ECO:0000313" key="10">
    <source>
        <dbReference type="EMBL" id="TGJ80488.1"/>
    </source>
</evidence>
<dbReference type="GO" id="GO:0005525">
    <property type="term" value="F:GTP binding"/>
    <property type="evidence" value="ECO:0007669"/>
    <property type="project" value="UniProtKB-KW"/>
</dbReference>
<proteinExistence type="predicted"/>
<evidence type="ECO:0000256" key="5">
    <source>
        <dbReference type="ARBA" id="ARBA00022927"/>
    </source>
</evidence>
<organism evidence="10 11">
    <name type="scientific">Xylaria hypoxylon</name>
    <dbReference type="NCBI Taxonomy" id="37992"/>
    <lineage>
        <taxon>Eukaryota</taxon>
        <taxon>Fungi</taxon>
        <taxon>Dikarya</taxon>
        <taxon>Ascomycota</taxon>
        <taxon>Pezizomycotina</taxon>
        <taxon>Sordariomycetes</taxon>
        <taxon>Xylariomycetidae</taxon>
        <taxon>Xylariales</taxon>
        <taxon>Xylariaceae</taxon>
        <taxon>Xylaria</taxon>
    </lineage>
</organism>
<dbReference type="PANTHER" id="PTHR11089:SF30">
    <property type="entry name" value="GUANINE NUCLEOTIDE-BINDING PROTEIN-LIKE 3 HOMOLOG"/>
    <property type="match status" value="1"/>
</dbReference>
<sequence>MAGHITKPKKPKSKRVSVRLRHRIEKASLAKQRKTRKEAKKNPQWKSKLKKDPGIPNLFPYKEKILHEIEEARRRKLEEQQQRREMAKAAKTGATAGDNAGAEDEDEDDVDEDGLDGAFDDSDMMDEDDDDDGDSSNPMAALLASARAAAEKYDRDLQSGGEMDDDDDDDNEDSDNEDSDGGFDFTTHDSSRKAHDKVFKQVVDQADVVLYVLDARNPEGTRSKDIERMVMAAASGGKRLMLVLNKIDLIPPTVLKDWLAYLRRYFPTLPLRAAKSASNSQTFNHRDLTVQSTSATLFKSLKSFAASKQLKRAVSVGVIGYPNVGKSSVINALLAGLGGRGKAACPAGAEAGVTTSIRAVKIDNKLTLIDSPGIVFPSTTDGDNPKRTAVEEHAHLVLLNAIPPQQIEDPIPAISLLLKKLSSSSELQQKLLDAYDLPALMTTNGDTTTDFLVQVARKRGRLGRGGIPNLPAAAMTVISDWRDGRIQGWTEAPKLPVSLDSVKGSVAKEGSQAATSAMADRKEIVTEWAKEFKLDGLWGNAENKEAEDAMEQ</sequence>
<accession>A0A4Z0YK68</accession>
<feature type="compositionally biased region" description="Basic and acidic residues" evidence="8">
    <location>
        <begin position="72"/>
        <end position="88"/>
    </location>
</feature>
<dbReference type="STRING" id="37992.A0A4Z0YK68"/>
<protein>
    <recommendedName>
        <fullName evidence="9">CP-type G domain-containing protein</fullName>
    </recommendedName>
</protein>
<dbReference type="Pfam" id="PF08701">
    <property type="entry name" value="GN3L_Grn1"/>
    <property type="match status" value="1"/>
</dbReference>
<dbReference type="SUPFAM" id="SSF52540">
    <property type="entry name" value="P-loop containing nucleoside triphosphate hydrolases"/>
    <property type="match status" value="1"/>
</dbReference>
<dbReference type="GO" id="GO:0005730">
    <property type="term" value="C:nucleolus"/>
    <property type="evidence" value="ECO:0007669"/>
    <property type="project" value="TreeGrafter"/>
</dbReference>
<feature type="compositionally biased region" description="Acidic residues" evidence="8">
    <location>
        <begin position="101"/>
        <end position="134"/>
    </location>
</feature>
<dbReference type="GO" id="GO:0030684">
    <property type="term" value="C:preribosome"/>
    <property type="evidence" value="ECO:0007669"/>
    <property type="project" value="UniProtKB-ARBA"/>
</dbReference>
<evidence type="ECO:0000256" key="4">
    <source>
        <dbReference type="ARBA" id="ARBA00022741"/>
    </source>
</evidence>
<evidence type="ECO:0000256" key="1">
    <source>
        <dbReference type="ARBA" id="ARBA00004123"/>
    </source>
</evidence>
<evidence type="ECO:0000313" key="11">
    <source>
        <dbReference type="Proteomes" id="UP000297716"/>
    </source>
</evidence>
<dbReference type="InterPro" id="IPR030378">
    <property type="entry name" value="G_CP_dom"/>
</dbReference>
<dbReference type="PRINTS" id="PR00326">
    <property type="entry name" value="GTP1OBG"/>
</dbReference>
<feature type="domain" description="CP-type G" evidence="9">
    <location>
        <begin position="195"/>
        <end position="377"/>
    </location>
</feature>
<dbReference type="PROSITE" id="PS51721">
    <property type="entry name" value="G_CP"/>
    <property type="match status" value="1"/>
</dbReference>
<feature type="compositionally biased region" description="Low complexity" evidence="8">
    <location>
        <begin position="89"/>
        <end position="100"/>
    </location>
</feature>
<evidence type="ECO:0000256" key="8">
    <source>
        <dbReference type="SAM" id="MobiDB-lite"/>
    </source>
</evidence>
<dbReference type="CDD" id="cd04178">
    <property type="entry name" value="Nucleostemin_like"/>
    <property type="match status" value="1"/>
</dbReference>
<feature type="region of interest" description="Disordered" evidence="8">
    <location>
        <begin position="1"/>
        <end position="59"/>
    </location>
</feature>
<dbReference type="FunFam" id="3.40.50.300:FF:000844">
    <property type="entry name" value="Nuclear GTP-binding protein NUG1"/>
    <property type="match status" value="1"/>
</dbReference>
<dbReference type="InterPro" id="IPR027417">
    <property type="entry name" value="P-loop_NTPase"/>
</dbReference>
<dbReference type="InterPro" id="IPR050755">
    <property type="entry name" value="TRAFAC_YlqF/YawG_RiboMat"/>
</dbReference>
<evidence type="ECO:0000256" key="6">
    <source>
        <dbReference type="ARBA" id="ARBA00023134"/>
    </source>
</evidence>
<feature type="compositionally biased region" description="Acidic residues" evidence="8">
    <location>
        <begin position="162"/>
        <end position="181"/>
    </location>
</feature>
<dbReference type="PANTHER" id="PTHR11089">
    <property type="entry name" value="GTP-BINDING PROTEIN-RELATED"/>
    <property type="match status" value="1"/>
</dbReference>
<name>A0A4Z0YK68_9PEZI</name>
<keyword evidence="5" id="KW-0653">Protein transport</keyword>
<dbReference type="Gene3D" id="1.10.1580.10">
    <property type="match status" value="1"/>
</dbReference>
<comment type="subcellular location">
    <subcellularLocation>
        <location evidence="1">Nucleus</location>
    </subcellularLocation>
</comment>
<evidence type="ECO:0000256" key="2">
    <source>
        <dbReference type="ARBA" id="ARBA00022448"/>
    </source>
</evidence>
<dbReference type="GO" id="GO:0015031">
    <property type="term" value="P:protein transport"/>
    <property type="evidence" value="ECO:0007669"/>
    <property type="project" value="UniProtKB-KW"/>
</dbReference>
<keyword evidence="2" id="KW-0813">Transport</keyword>
<keyword evidence="7" id="KW-0539">Nucleus</keyword>
<dbReference type="Proteomes" id="UP000297716">
    <property type="component" value="Unassembled WGS sequence"/>
</dbReference>
<dbReference type="InterPro" id="IPR014813">
    <property type="entry name" value="Gnl3_N_dom"/>
</dbReference>
<keyword evidence="11" id="KW-1185">Reference proteome</keyword>
<keyword evidence="3" id="KW-0690">Ribosome biogenesis</keyword>
<dbReference type="InterPro" id="IPR006073">
    <property type="entry name" value="GTP-bd"/>
</dbReference>
<dbReference type="OrthoDB" id="10266128at2759"/>
<dbReference type="AlphaFoldDB" id="A0A4Z0YK68"/>
<dbReference type="InterPro" id="IPR023179">
    <property type="entry name" value="GTP-bd_ortho_bundle_sf"/>
</dbReference>
<keyword evidence="6" id="KW-0342">GTP-binding</keyword>
<dbReference type="Gene3D" id="3.40.50.300">
    <property type="entry name" value="P-loop containing nucleotide triphosphate hydrolases"/>
    <property type="match status" value="1"/>
</dbReference>
<reference evidence="10 11" key="1">
    <citation type="submission" date="2019-03" db="EMBL/GenBank/DDBJ databases">
        <title>Draft genome sequence of Xylaria hypoxylon DSM 108379, a ubiquitous saprotrophic-parasitic fungi on hardwood.</title>
        <authorList>
            <person name="Buettner E."/>
            <person name="Leonhardt S."/>
            <person name="Gebauer A.M."/>
            <person name="Liers C."/>
            <person name="Hofrichter M."/>
            <person name="Kellner H."/>
        </authorList>
    </citation>
    <scope>NUCLEOTIDE SEQUENCE [LARGE SCALE GENOMIC DNA]</scope>
    <source>
        <strain evidence="10 11">DSM 108379</strain>
    </source>
</reference>
<feature type="region of interest" description="Disordered" evidence="8">
    <location>
        <begin position="72"/>
        <end position="189"/>
    </location>
</feature>